<evidence type="ECO:0008006" key="4">
    <source>
        <dbReference type="Google" id="ProtNLM"/>
    </source>
</evidence>
<dbReference type="RefSeq" id="WP_207852172.1">
    <property type="nucleotide sequence ID" value="NZ_JAFVMG010000001.1"/>
</dbReference>
<protein>
    <recommendedName>
        <fullName evidence="4">DUF883 domain-containing protein</fullName>
    </recommendedName>
</protein>
<gene>
    <name evidence="2" type="ORF">J2D75_01885</name>
</gene>
<accession>A0ABS3LKY3</accession>
<evidence type="ECO:0000313" key="3">
    <source>
        <dbReference type="Proteomes" id="UP000664399"/>
    </source>
</evidence>
<reference evidence="2 3" key="1">
    <citation type="submission" date="2021-03" db="EMBL/GenBank/DDBJ databases">
        <title>The complete genome sequence of Acetobacter suratthaniensis TBRC 1719.</title>
        <authorList>
            <person name="Charoenyingcharoen P."/>
            <person name="Yukphan P."/>
        </authorList>
    </citation>
    <scope>NUCLEOTIDE SEQUENCE [LARGE SCALE GENOMIC DNA]</scope>
    <source>
        <strain evidence="2 3">TBRC 1719</strain>
    </source>
</reference>
<keyword evidence="1" id="KW-0812">Transmembrane</keyword>
<dbReference type="EMBL" id="JAFVMG010000001">
    <property type="protein sequence ID" value="MBO1327226.1"/>
    <property type="molecule type" value="Genomic_DNA"/>
</dbReference>
<name>A0ABS3LKY3_9PROT</name>
<evidence type="ECO:0000313" key="2">
    <source>
        <dbReference type="EMBL" id="MBO1327226.1"/>
    </source>
</evidence>
<keyword evidence="1" id="KW-0472">Membrane</keyword>
<organism evidence="2 3">
    <name type="scientific">Acetobacter suratthaniensis</name>
    <dbReference type="NCBI Taxonomy" id="1502841"/>
    <lineage>
        <taxon>Bacteria</taxon>
        <taxon>Pseudomonadati</taxon>
        <taxon>Pseudomonadota</taxon>
        <taxon>Alphaproteobacteria</taxon>
        <taxon>Acetobacterales</taxon>
        <taxon>Acetobacteraceae</taxon>
        <taxon>Acetobacter</taxon>
    </lineage>
</organism>
<sequence>MSRQEGATYRLEEGISPLRDGAEGIFSHVGGYDALGPERRSLAKDCVRDTVIERPVMTLALAAGVAGLAGVFIRRLG</sequence>
<keyword evidence="3" id="KW-1185">Reference proteome</keyword>
<feature type="transmembrane region" description="Helical" evidence="1">
    <location>
        <begin position="56"/>
        <end position="73"/>
    </location>
</feature>
<evidence type="ECO:0000256" key="1">
    <source>
        <dbReference type="SAM" id="Phobius"/>
    </source>
</evidence>
<keyword evidence="1" id="KW-1133">Transmembrane helix</keyword>
<comment type="caution">
    <text evidence="2">The sequence shown here is derived from an EMBL/GenBank/DDBJ whole genome shotgun (WGS) entry which is preliminary data.</text>
</comment>
<dbReference type="Proteomes" id="UP000664399">
    <property type="component" value="Unassembled WGS sequence"/>
</dbReference>
<proteinExistence type="predicted"/>